<feature type="region of interest" description="Disordered" evidence="1">
    <location>
        <begin position="196"/>
        <end position="228"/>
    </location>
</feature>
<evidence type="ECO:0000256" key="1">
    <source>
        <dbReference type="SAM" id="MobiDB-lite"/>
    </source>
</evidence>
<feature type="compositionally biased region" description="Low complexity" evidence="1">
    <location>
        <begin position="196"/>
        <end position="221"/>
    </location>
</feature>
<protein>
    <submittedName>
        <fullName evidence="2">DUF2589 domain-containing protein</fullName>
    </submittedName>
</protein>
<dbReference type="EMBL" id="AAAFYZ010000056">
    <property type="protein sequence ID" value="EAB8478314.1"/>
    <property type="molecule type" value="Genomic_DNA"/>
</dbReference>
<dbReference type="AlphaFoldDB" id="A0A3Y9C323"/>
<dbReference type="Pfam" id="PF11655">
    <property type="entry name" value="DUF2589"/>
    <property type="match status" value="1"/>
</dbReference>
<dbReference type="InterPro" id="IPR024510">
    <property type="entry name" value="DUF2589"/>
</dbReference>
<dbReference type="Proteomes" id="UP000839644">
    <property type="component" value="Unassembled WGS sequence"/>
</dbReference>
<proteinExistence type="predicted"/>
<gene>
    <name evidence="2" type="ORF">AU894_19245</name>
</gene>
<evidence type="ECO:0000313" key="2">
    <source>
        <dbReference type="EMBL" id="EAB8478314.1"/>
    </source>
</evidence>
<comment type="caution">
    <text evidence="2">The sequence shown here is derived from an EMBL/GenBank/DDBJ whole genome shotgun (WGS) entry which is preliminary data.</text>
</comment>
<sequence length="228" mass="24930">MADTKSQKELWAQTTGNVKNDLEIPMDVIASQTQTLTKNWVNGFAEMMFDGIKYDHYGMVDLSKNLKPRMLNVTYNAVENGILTEKVIEMPLLGAVDYPALALDDVELDLNYRVDTNDRLTNKSGINSTTSAQANGMFFGIGASTSTKLTLSQSEQRTRTTDTRASLAIVAKYARLKNSEAVSRIADVLMNNAMNSTGDSQASQDTSTQTDDDSTQNQADTGTQDSSN</sequence>
<name>A0A3Y9C323_SALEB</name>
<accession>A0A3Y9C323</accession>
<reference evidence="2" key="1">
    <citation type="submission" date="2018-08" db="EMBL/GenBank/DDBJ databases">
        <authorList>
            <person name="Ashton P.M."/>
            <person name="Dallman T."/>
            <person name="Nair S."/>
            <person name="De Pinna E."/>
            <person name="Peters T."/>
            <person name="Grant K."/>
        </authorList>
    </citation>
    <scope>NUCLEOTIDE SEQUENCE [LARGE SCALE GENOMIC DNA]</scope>
    <source>
        <strain evidence="2">43913</strain>
    </source>
</reference>
<organism evidence="2">
    <name type="scientific">Salmonella enterica subsp. enterica serovar Java</name>
    <dbReference type="NCBI Taxonomy" id="224729"/>
    <lineage>
        <taxon>Bacteria</taxon>
        <taxon>Pseudomonadati</taxon>
        <taxon>Pseudomonadota</taxon>
        <taxon>Gammaproteobacteria</taxon>
        <taxon>Enterobacterales</taxon>
        <taxon>Enterobacteriaceae</taxon>
        <taxon>Salmonella</taxon>
    </lineage>
</organism>